<dbReference type="InterPro" id="IPR035571">
    <property type="entry name" value="UPF0234-like_C"/>
</dbReference>
<comment type="caution">
    <text evidence="4">The sequence shown here is derived from an EMBL/GenBank/DDBJ whole genome shotgun (WGS) entry which is preliminary data.</text>
</comment>
<name>A0ABW9N428_9BACT</name>
<dbReference type="HAMAP" id="MF_00632">
    <property type="entry name" value="UPF0234"/>
    <property type="match status" value="1"/>
</dbReference>
<gene>
    <name evidence="4" type="ORF">A0Z09_002875</name>
</gene>
<protein>
    <recommendedName>
        <fullName evidence="3">Nucleotide-binding protein A0Z09_002875</fullName>
    </recommendedName>
</protein>
<accession>A0ABW9N428</accession>
<dbReference type="CDD" id="cd11740">
    <property type="entry name" value="YajQ_like"/>
    <property type="match status" value="1"/>
</dbReference>
<evidence type="ECO:0000256" key="1">
    <source>
        <dbReference type="ARBA" id="ARBA00022741"/>
    </source>
</evidence>
<comment type="similarity">
    <text evidence="2 3">Belongs to the YajQ family.</text>
</comment>
<dbReference type="NCBIfam" id="NF003819">
    <property type="entry name" value="PRK05412.1"/>
    <property type="match status" value="1"/>
</dbReference>
<dbReference type="Gene3D" id="3.30.70.860">
    <property type="match status" value="1"/>
</dbReference>
<keyword evidence="1 3" id="KW-0547">Nucleotide-binding</keyword>
<dbReference type="EMBL" id="AACKMW020000020">
    <property type="protein sequence ID" value="MPB98998.1"/>
    <property type="molecule type" value="Genomic_DNA"/>
</dbReference>
<dbReference type="Gene3D" id="3.30.70.990">
    <property type="entry name" value="YajQ-like, domain 2"/>
    <property type="match status" value="1"/>
</dbReference>
<dbReference type="InterPro" id="IPR036183">
    <property type="entry name" value="YajQ-like_sf"/>
</dbReference>
<organism evidence="4 5">
    <name type="scientific">Campylobacter subantarcticus</name>
    <dbReference type="NCBI Taxonomy" id="497724"/>
    <lineage>
        <taxon>Bacteria</taxon>
        <taxon>Pseudomonadati</taxon>
        <taxon>Campylobacterota</taxon>
        <taxon>Epsilonproteobacteria</taxon>
        <taxon>Campylobacterales</taxon>
        <taxon>Campylobacteraceae</taxon>
        <taxon>Campylobacter</taxon>
    </lineage>
</organism>
<proteinExistence type="inferred from homology"/>
<reference evidence="4" key="1">
    <citation type="submission" date="2019-08" db="EMBL/GenBank/DDBJ databases">
        <title>Rapid identification of Enteric Bacteria from Whole Genome Sequences (WGS) using Average Nucleotide Identity (ANI).</title>
        <authorList>
            <person name="Lane C."/>
        </authorList>
    </citation>
    <scope>NUCLEOTIDE SEQUENCE [LARGE SCALE GENOMIC DNA]</scope>
    <source>
        <strain evidence="4">2010D-8461</strain>
    </source>
</reference>
<dbReference type="Pfam" id="PF04461">
    <property type="entry name" value="YajQ"/>
    <property type="match status" value="1"/>
</dbReference>
<evidence type="ECO:0000256" key="2">
    <source>
        <dbReference type="ARBA" id="ARBA00093450"/>
    </source>
</evidence>
<comment type="function">
    <text evidence="3">Nucleotide-binding protein.</text>
</comment>
<sequence>MASEHSFDISGEIDKQELKNALEQAKKELDSRYDLKGIKSEIELNEKESVFKLICSSEVKLEVLKDIVISKLIKRGINPNGIKELSRESGANFRLNLKVNDAIDTDSAKKINKAIKDSKLKVTSSIRGNEIRVVGKQIDDLQNVMKIVKELNLELNLSFKNLK</sequence>
<dbReference type="SUPFAM" id="SSF89963">
    <property type="entry name" value="YajQ-like"/>
    <property type="match status" value="2"/>
</dbReference>
<dbReference type="PANTHER" id="PTHR30476">
    <property type="entry name" value="UPF0234 PROTEIN YAJQ"/>
    <property type="match status" value="1"/>
</dbReference>
<dbReference type="InterPro" id="IPR035570">
    <property type="entry name" value="UPF0234_N"/>
</dbReference>
<dbReference type="RefSeq" id="WP_043020305.1">
    <property type="nucleotide sequence ID" value="NZ_AACKMW020000020.1"/>
</dbReference>
<dbReference type="Proteomes" id="UP000364097">
    <property type="component" value="Unassembled WGS sequence"/>
</dbReference>
<dbReference type="PANTHER" id="PTHR30476:SF0">
    <property type="entry name" value="UPF0234 PROTEIN YAJQ"/>
    <property type="match status" value="1"/>
</dbReference>
<dbReference type="InterPro" id="IPR007551">
    <property type="entry name" value="YajQ/Smlt4090-like"/>
</dbReference>
<keyword evidence="5" id="KW-1185">Reference proteome</keyword>
<evidence type="ECO:0000313" key="5">
    <source>
        <dbReference type="Proteomes" id="UP000364097"/>
    </source>
</evidence>
<evidence type="ECO:0000256" key="3">
    <source>
        <dbReference type="HAMAP-Rule" id="MF_00632"/>
    </source>
</evidence>
<evidence type="ECO:0000313" key="4">
    <source>
        <dbReference type="EMBL" id="MPB98998.1"/>
    </source>
</evidence>